<comment type="caution">
    <text evidence="1">The sequence shown here is derived from an EMBL/GenBank/DDBJ whole genome shotgun (WGS) entry which is preliminary data.</text>
</comment>
<proteinExistence type="predicted"/>
<dbReference type="AlphaFoldDB" id="A0AAN6RXS9"/>
<dbReference type="EMBL" id="MU855319">
    <property type="protein sequence ID" value="KAK3906800.1"/>
    <property type="molecule type" value="Genomic_DNA"/>
</dbReference>
<evidence type="ECO:0000313" key="2">
    <source>
        <dbReference type="Proteomes" id="UP001303889"/>
    </source>
</evidence>
<dbReference type="PANTHER" id="PTHR38846">
    <property type="entry name" value="C3H1-TYPE DOMAIN-CONTAINING PROTEIN"/>
    <property type="match status" value="1"/>
</dbReference>
<reference evidence="1" key="2">
    <citation type="submission" date="2023-05" db="EMBL/GenBank/DDBJ databases">
        <authorList>
            <consortium name="Lawrence Berkeley National Laboratory"/>
            <person name="Steindorff A."/>
            <person name="Hensen N."/>
            <person name="Bonometti L."/>
            <person name="Westerberg I."/>
            <person name="Brannstrom I.O."/>
            <person name="Guillou S."/>
            <person name="Cros-Aarteil S."/>
            <person name="Calhoun S."/>
            <person name="Haridas S."/>
            <person name="Kuo A."/>
            <person name="Mondo S."/>
            <person name="Pangilinan J."/>
            <person name="Riley R."/>
            <person name="Labutti K."/>
            <person name="Andreopoulos B."/>
            <person name="Lipzen A."/>
            <person name="Chen C."/>
            <person name="Yanf M."/>
            <person name="Daum C."/>
            <person name="Ng V."/>
            <person name="Clum A."/>
            <person name="Ohm R."/>
            <person name="Martin F."/>
            <person name="Silar P."/>
            <person name="Natvig D."/>
            <person name="Lalanne C."/>
            <person name="Gautier V."/>
            <person name="Ament-Velasquez S.L."/>
            <person name="Kruys A."/>
            <person name="Hutchinson M.I."/>
            <person name="Powell A.J."/>
            <person name="Barry K."/>
            <person name="Miller A.N."/>
            <person name="Grigoriev I.V."/>
            <person name="Debuchy R."/>
            <person name="Gladieux P."/>
            <person name="Thoren M.H."/>
            <person name="Johannesson H."/>
        </authorList>
    </citation>
    <scope>NUCLEOTIDE SEQUENCE</scope>
    <source>
        <strain evidence="1">CBS 103.79</strain>
    </source>
</reference>
<protein>
    <submittedName>
        <fullName evidence="1">Uncharacterized protein</fullName>
    </submittedName>
</protein>
<sequence length="108" mass="12371">MARKKKARAIVREFDEYFGTGTLDDWQRLCRDVGLAGYYPSITQCRKALRTVHINIHDLLDAVKQGRHPPRFGNPQQLAEYTVNSGKIFPKIKVKAMGPVRALLRHII</sequence>
<name>A0AAN6RXS9_9PEZI</name>
<gene>
    <name evidence="1" type="ORF">C8A05DRAFT_29346</name>
</gene>
<dbReference type="PANTHER" id="PTHR38846:SF1">
    <property type="entry name" value="C3H1-TYPE DOMAIN-CONTAINING PROTEIN"/>
    <property type="match status" value="1"/>
</dbReference>
<evidence type="ECO:0000313" key="1">
    <source>
        <dbReference type="EMBL" id="KAK3906800.1"/>
    </source>
</evidence>
<reference evidence="1" key="1">
    <citation type="journal article" date="2023" name="Mol. Phylogenet. Evol.">
        <title>Genome-scale phylogeny and comparative genomics of the fungal order Sordariales.</title>
        <authorList>
            <person name="Hensen N."/>
            <person name="Bonometti L."/>
            <person name="Westerberg I."/>
            <person name="Brannstrom I.O."/>
            <person name="Guillou S."/>
            <person name="Cros-Aarteil S."/>
            <person name="Calhoun S."/>
            <person name="Haridas S."/>
            <person name="Kuo A."/>
            <person name="Mondo S."/>
            <person name="Pangilinan J."/>
            <person name="Riley R."/>
            <person name="LaButti K."/>
            <person name="Andreopoulos B."/>
            <person name="Lipzen A."/>
            <person name="Chen C."/>
            <person name="Yan M."/>
            <person name="Daum C."/>
            <person name="Ng V."/>
            <person name="Clum A."/>
            <person name="Steindorff A."/>
            <person name="Ohm R.A."/>
            <person name="Martin F."/>
            <person name="Silar P."/>
            <person name="Natvig D.O."/>
            <person name="Lalanne C."/>
            <person name="Gautier V."/>
            <person name="Ament-Velasquez S.L."/>
            <person name="Kruys A."/>
            <person name="Hutchinson M.I."/>
            <person name="Powell A.J."/>
            <person name="Barry K."/>
            <person name="Miller A.N."/>
            <person name="Grigoriev I.V."/>
            <person name="Debuchy R."/>
            <person name="Gladieux P."/>
            <person name="Hiltunen Thoren M."/>
            <person name="Johannesson H."/>
        </authorList>
    </citation>
    <scope>NUCLEOTIDE SEQUENCE</scope>
    <source>
        <strain evidence="1">CBS 103.79</strain>
    </source>
</reference>
<keyword evidence="2" id="KW-1185">Reference proteome</keyword>
<accession>A0AAN6RXS9</accession>
<organism evidence="1 2">
    <name type="scientific">Staphylotrichum tortipilum</name>
    <dbReference type="NCBI Taxonomy" id="2831512"/>
    <lineage>
        <taxon>Eukaryota</taxon>
        <taxon>Fungi</taxon>
        <taxon>Dikarya</taxon>
        <taxon>Ascomycota</taxon>
        <taxon>Pezizomycotina</taxon>
        <taxon>Sordariomycetes</taxon>
        <taxon>Sordariomycetidae</taxon>
        <taxon>Sordariales</taxon>
        <taxon>Chaetomiaceae</taxon>
        <taxon>Staphylotrichum</taxon>
    </lineage>
</organism>
<dbReference type="Proteomes" id="UP001303889">
    <property type="component" value="Unassembled WGS sequence"/>
</dbReference>